<evidence type="ECO:0000256" key="1">
    <source>
        <dbReference type="ARBA" id="ARBA00022679"/>
    </source>
</evidence>
<sequence length="167" mass="18416">TPLDAPQISALGTNTFTKTFSYSLPPSDLTTYLTTTYNIPTITLTLTNPLITTLVAHPISSPDTIIGFVQLTEGTTEPCLAGIENLIELQRLYVDEGWHGRGVGGRLMDAIEEVARQKGFKSLWLGVWEENGRAQGMYGRRGFEKVGDHGFVMGGVVQRDWIMVKEL</sequence>
<name>A0A9N9KLS9_9HELO</name>
<dbReference type="InterPro" id="IPR050832">
    <property type="entry name" value="Bact_Acetyltransf"/>
</dbReference>
<organism evidence="4 5">
    <name type="scientific">Hymenoscyphus fraxineus</name>
    <dbReference type="NCBI Taxonomy" id="746836"/>
    <lineage>
        <taxon>Eukaryota</taxon>
        <taxon>Fungi</taxon>
        <taxon>Dikarya</taxon>
        <taxon>Ascomycota</taxon>
        <taxon>Pezizomycotina</taxon>
        <taxon>Leotiomycetes</taxon>
        <taxon>Helotiales</taxon>
        <taxon>Helotiaceae</taxon>
        <taxon>Hymenoscyphus</taxon>
    </lineage>
</organism>
<dbReference type="PROSITE" id="PS51186">
    <property type="entry name" value="GNAT"/>
    <property type="match status" value="1"/>
</dbReference>
<dbReference type="CDD" id="cd04301">
    <property type="entry name" value="NAT_SF"/>
    <property type="match status" value="1"/>
</dbReference>
<dbReference type="SUPFAM" id="SSF55729">
    <property type="entry name" value="Acyl-CoA N-acyltransferases (Nat)"/>
    <property type="match status" value="1"/>
</dbReference>
<feature type="domain" description="N-acetyltransferase" evidence="3">
    <location>
        <begin position="1"/>
        <end position="167"/>
    </location>
</feature>
<feature type="non-terminal residue" evidence="4">
    <location>
        <position position="167"/>
    </location>
</feature>
<gene>
    <name evidence="4" type="ORF">HYFRA_00008297</name>
</gene>
<dbReference type="InterPro" id="IPR016181">
    <property type="entry name" value="Acyl_CoA_acyltransferase"/>
</dbReference>
<evidence type="ECO:0000313" key="5">
    <source>
        <dbReference type="Proteomes" id="UP000696280"/>
    </source>
</evidence>
<feature type="non-terminal residue" evidence="4">
    <location>
        <position position="1"/>
    </location>
</feature>
<evidence type="ECO:0000313" key="4">
    <source>
        <dbReference type="EMBL" id="CAG8950065.1"/>
    </source>
</evidence>
<dbReference type="OrthoDB" id="9975416at2759"/>
<proteinExistence type="predicted"/>
<dbReference type="Pfam" id="PF00583">
    <property type="entry name" value="Acetyltransf_1"/>
    <property type="match status" value="1"/>
</dbReference>
<dbReference type="AlphaFoldDB" id="A0A9N9KLS9"/>
<comment type="caution">
    <text evidence="4">The sequence shown here is derived from an EMBL/GenBank/DDBJ whole genome shotgun (WGS) entry which is preliminary data.</text>
</comment>
<dbReference type="PANTHER" id="PTHR43877">
    <property type="entry name" value="AMINOALKYLPHOSPHONATE N-ACETYLTRANSFERASE-RELATED-RELATED"/>
    <property type="match status" value="1"/>
</dbReference>
<keyword evidence="2" id="KW-0012">Acyltransferase</keyword>
<dbReference type="EMBL" id="CAJVRL010000035">
    <property type="protein sequence ID" value="CAG8950065.1"/>
    <property type="molecule type" value="Genomic_DNA"/>
</dbReference>
<accession>A0A9N9KLS9</accession>
<dbReference type="Proteomes" id="UP000696280">
    <property type="component" value="Unassembled WGS sequence"/>
</dbReference>
<dbReference type="InterPro" id="IPR000182">
    <property type="entry name" value="GNAT_dom"/>
</dbReference>
<evidence type="ECO:0000259" key="3">
    <source>
        <dbReference type="PROSITE" id="PS51186"/>
    </source>
</evidence>
<protein>
    <recommendedName>
        <fullName evidence="3">N-acetyltransferase domain-containing protein</fullName>
    </recommendedName>
</protein>
<dbReference type="Gene3D" id="3.40.630.30">
    <property type="match status" value="1"/>
</dbReference>
<dbReference type="GO" id="GO:0016747">
    <property type="term" value="F:acyltransferase activity, transferring groups other than amino-acyl groups"/>
    <property type="evidence" value="ECO:0007669"/>
    <property type="project" value="InterPro"/>
</dbReference>
<evidence type="ECO:0000256" key="2">
    <source>
        <dbReference type="ARBA" id="ARBA00023315"/>
    </source>
</evidence>
<reference evidence="4" key="1">
    <citation type="submission" date="2021-07" db="EMBL/GenBank/DDBJ databases">
        <authorList>
            <person name="Durling M."/>
        </authorList>
    </citation>
    <scope>NUCLEOTIDE SEQUENCE</scope>
</reference>
<keyword evidence="1" id="KW-0808">Transferase</keyword>
<keyword evidence="5" id="KW-1185">Reference proteome</keyword>